<gene>
    <name evidence="2" type="ORF">BCR44DRAFT_118042</name>
</gene>
<keyword evidence="1" id="KW-0812">Transmembrane</keyword>
<reference evidence="2 3" key="1">
    <citation type="submission" date="2016-07" db="EMBL/GenBank/DDBJ databases">
        <title>Pervasive Adenine N6-methylation of Active Genes in Fungi.</title>
        <authorList>
            <consortium name="DOE Joint Genome Institute"/>
            <person name="Mondo S.J."/>
            <person name="Dannebaum R.O."/>
            <person name="Kuo R.C."/>
            <person name="Labutti K."/>
            <person name="Haridas S."/>
            <person name="Kuo A."/>
            <person name="Salamov A."/>
            <person name="Ahrendt S.R."/>
            <person name="Lipzen A."/>
            <person name="Sullivan W."/>
            <person name="Andreopoulos W.B."/>
            <person name="Clum A."/>
            <person name="Lindquist E."/>
            <person name="Daum C."/>
            <person name="Ramamoorthy G.K."/>
            <person name="Gryganskyi A."/>
            <person name="Culley D."/>
            <person name="Magnuson J.K."/>
            <person name="James T.Y."/>
            <person name="O'Malley M.A."/>
            <person name="Stajich J.E."/>
            <person name="Spatafora J.W."/>
            <person name="Visel A."/>
            <person name="Grigoriev I.V."/>
        </authorList>
    </citation>
    <scope>NUCLEOTIDE SEQUENCE [LARGE SCALE GENOMIC DNA]</scope>
    <source>
        <strain evidence="2 3">PL171</strain>
    </source>
</reference>
<organism evidence="2 3">
    <name type="scientific">Catenaria anguillulae PL171</name>
    <dbReference type="NCBI Taxonomy" id="765915"/>
    <lineage>
        <taxon>Eukaryota</taxon>
        <taxon>Fungi</taxon>
        <taxon>Fungi incertae sedis</taxon>
        <taxon>Blastocladiomycota</taxon>
        <taxon>Blastocladiomycetes</taxon>
        <taxon>Blastocladiales</taxon>
        <taxon>Catenariaceae</taxon>
        <taxon>Catenaria</taxon>
    </lineage>
</organism>
<evidence type="ECO:0000256" key="1">
    <source>
        <dbReference type="SAM" id="Phobius"/>
    </source>
</evidence>
<feature type="transmembrane region" description="Helical" evidence="1">
    <location>
        <begin position="82"/>
        <end position="102"/>
    </location>
</feature>
<feature type="transmembrane region" description="Helical" evidence="1">
    <location>
        <begin position="13"/>
        <end position="33"/>
    </location>
</feature>
<dbReference type="Proteomes" id="UP000193411">
    <property type="component" value="Unassembled WGS sequence"/>
</dbReference>
<evidence type="ECO:0000313" key="3">
    <source>
        <dbReference type="Proteomes" id="UP000193411"/>
    </source>
</evidence>
<evidence type="ECO:0000313" key="2">
    <source>
        <dbReference type="EMBL" id="ORZ35811.1"/>
    </source>
</evidence>
<feature type="transmembrane region" description="Helical" evidence="1">
    <location>
        <begin position="123"/>
        <end position="150"/>
    </location>
</feature>
<feature type="transmembrane region" description="Helical" evidence="1">
    <location>
        <begin position="210"/>
        <end position="232"/>
    </location>
</feature>
<feature type="transmembrane region" description="Helical" evidence="1">
    <location>
        <begin position="179"/>
        <end position="198"/>
    </location>
</feature>
<protein>
    <submittedName>
        <fullName evidence="2">Uncharacterized protein</fullName>
    </submittedName>
</protein>
<keyword evidence="1" id="KW-1133">Transmembrane helix</keyword>
<keyword evidence="3" id="KW-1185">Reference proteome</keyword>
<feature type="transmembrane region" description="Helical" evidence="1">
    <location>
        <begin position="238"/>
        <end position="261"/>
    </location>
</feature>
<dbReference type="EMBL" id="MCFL01000020">
    <property type="protein sequence ID" value="ORZ35811.1"/>
    <property type="molecule type" value="Genomic_DNA"/>
</dbReference>
<feature type="transmembrane region" description="Helical" evidence="1">
    <location>
        <begin position="301"/>
        <end position="319"/>
    </location>
</feature>
<dbReference type="AlphaFoldDB" id="A0A1Y2HPT5"/>
<feature type="transmembrane region" description="Helical" evidence="1">
    <location>
        <begin position="40"/>
        <end position="62"/>
    </location>
</feature>
<sequence>MAGGSIPGLTFEWSVAVSALLAGLVCTLITVVIERLGGLVGGVLGSVPTTIIPASMGFYFQYRSLGFPREFEDLTSQPGLEEYQRSMVSCVPGMVLNAIYLLMWRHLPPLFRRRFPTLRLTTLLLLVFLLSILIWLALASLLVAGLRAFLPSRAANIPPQDPATAPLVQVISPNMTGTMVFGFATLGLQIVVGVLASWTPPPAPKSLARVPVGVLVARGIFAGLAIGASILIGRVSSYAGGVASVFPVIFTTSVVAIWVSSGEAVSSGAIGPLMLGSASVGLYALLSAVLVVPLGFVGASVVAWVASVLGVSAPSFVYLRWRRRVREASEGNSGDTLVLGQGEADKLVVEEEQQV</sequence>
<accession>A0A1Y2HPT5</accession>
<name>A0A1Y2HPT5_9FUNG</name>
<feature type="transmembrane region" description="Helical" evidence="1">
    <location>
        <begin position="273"/>
        <end position="295"/>
    </location>
</feature>
<dbReference type="OrthoDB" id="10262687at2759"/>
<keyword evidence="1" id="KW-0472">Membrane</keyword>
<proteinExistence type="predicted"/>
<comment type="caution">
    <text evidence="2">The sequence shown here is derived from an EMBL/GenBank/DDBJ whole genome shotgun (WGS) entry which is preliminary data.</text>
</comment>